<dbReference type="PIRSF" id="PIRSF000332">
    <property type="entry name" value="FMO"/>
    <property type="match status" value="1"/>
</dbReference>
<dbReference type="GO" id="GO:0050661">
    <property type="term" value="F:NADP binding"/>
    <property type="evidence" value="ECO:0007669"/>
    <property type="project" value="InterPro"/>
</dbReference>
<dbReference type="PRINTS" id="PR00370">
    <property type="entry name" value="FMOXYGENASE"/>
</dbReference>
<keyword evidence="14" id="KW-1185">Reference proteome</keyword>
<dbReference type="OrthoDB" id="9790219at2"/>
<dbReference type="AlphaFoldDB" id="A0A0W0SME0"/>
<comment type="subcellular location">
    <subcellularLocation>
        <location evidence="2">Endoplasmic reticulum membrane</location>
        <topology evidence="2">Single-pass membrane protein</topology>
    </subcellularLocation>
</comment>
<evidence type="ECO:0000256" key="1">
    <source>
        <dbReference type="ARBA" id="ARBA00001974"/>
    </source>
</evidence>
<keyword evidence="10" id="KW-0560">Oxidoreductase</keyword>
<keyword evidence="12" id="KW-0472">Membrane</keyword>
<name>A0A0W0SME0_9GAMM</name>
<reference evidence="13 14" key="1">
    <citation type="submission" date="2015-11" db="EMBL/GenBank/DDBJ databases">
        <title>Genomic analysis of 38 Legionella species identifies large and diverse effector repertoires.</title>
        <authorList>
            <person name="Burstein D."/>
            <person name="Amaro F."/>
            <person name="Zusman T."/>
            <person name="Lifshitz Z."/>
            <person name="Cohen O."/>
            <person name="Gilbert J.A."/>
            <person name="Pupko T."/>
            <person name="Shuman H.A."/>
            <person name="Segal G."/>
        </authorList>
    </citation>
    <scope>NUCLEOTIDE SEQUENCE [LARGE SCALE GENOMIC DNA]</scope>
    <source>
        <strain evidence="13 14">ATCC 43878</strain>
    </source>
</reference>
<dbReference type="FunFam" id="3.50.50.60:FF:000159">
    <property type="entry name" value="Dimethylaniline monooxygenase [N-oxide-forming]"/>
    <property type="match status" value="1"/>
</dbReference>
<dbReference type="Pfam" id="PF00743">
    <property type="entry name" value="FMO-like"/>
    <property type="match status" value="1"/>
</dbReference>
<accession>A0A0W0SME0</accession>
<dbReference type="InterPro" id="IPR000960">
    <property type="entry name" value="Flavin_mOase"/>
</dbReference>
<evidence type="ECO:0000313" key="14">
    <source>
        <dbReference type="Proteomes" id="UP000054742"/>
    </source>
</evidence>
<evidence type="ECO:0000256" key="6">
    <source>
        <dbReference type="ARBA" id="ARBA00022824"/>
    </source>
</evidence>
<keyword evidence="6" id="KW-0256">Endoplasmic reticulum</keyword>
<dbReference type="InterPro" id="IPR050346">
    <property type="entry name" value="FMO-like"/>
</dbReference>
<comment type="cofactor">
    <cofactor evidence="1">
        <name>FAD</name>
        <dbReference type="ChEBI" id="CHEBI:57692"/>
    </cofactor>
</comment>
<keyword evidence="7" id="KW-0274">FAD</keyword>
<evidence type="ECO:0000256" key="5">
    <source>
        <dbReference type="ARBA" id="ARBA00022692"/>
    </source>
</evidence>
<dbReference type="GO" id="GO:0004499">
    <property type="term" value="F:N,N-dimethylaniline monooxygenase activity"/>
    <property type="evidence" value="ECO:0007669"/>
    <property type="project" value="InterPro"/>
</dbReference>
<proteinExistence type="inferred from homology"/>
<keyword evidence="9" id="KW-1133">Transmembrane helix</keyword>
<evidence type="ECO:0000256" key="11">
    <source>
        <dbReference type="ARBA" id="ARBA00023033"/>
    </source>
</evidence>
<evidence type="ECO:0000256" key="12">
    <source>
        <dbReference type="ARBA" id="ARBA00023136"/>
    </source>
</evidence>
<dbReference type="PATRIC" id="fig|29422.6.peg.1448"/>
<evidence type="ECO:0000256" key="2">
    <source>
        <dbReference type="ARBA" id="ARBA00004389"/>
    </source>
</evidence>
<comment type="similarity">
    <text evidence="3">Belongs to the FMO family.</text>
</comment>
<sequence length="435" mass="50267">MKPQPNHSPKICIIGAGPCGLTAAKNLLQQGLTNFTVFEKHHRLGGNWVFDEQNNHSSVYETTHIISSKGLSEFEDFPMPADYPDYPSHRQILSYFEAYARHFGICGFIRFNTTVEQVNPIANNQWQVIYRDETGEYEAIYDYVLVANGHHWDPIIPDYPGEFSGEFLHAHQYKKAEPFKNKRILVVGGGNSACDIAVETARVSPKTCISMRRGQHIFPKFLFGKPTDVLFSKIRWMPLWLKQFLAKHVMRLLQGRYPKYRLQKPSCKPLEIHPTINSELLYFIRHGKVLPRRGIEYFEGNTVHFVDGSSDDFDVVIYATGYQTSFPFFDKNLIEYSTATDIPLYRKMMHPEFDNLYFIGLVQPQGCIWPLADYQAKIAAKIIAGTLKRPTNLAHKIEKELKRSRSHYKGTIRHALEVDYQSFRRQLLKELKQGN</sequence>
<protein>
    <submittedName>
        <fullName evidence="13">Flavin containing monooxygenae</fullName>
    </submittedName>
</protein>
<dbReference type="InterPro" id="IPR036188">
    <property type="entry name" value="FAD/NAD-bd_sf"/>
</dbReference>
<dbReference type="InterPro" id="IPR020946">
    <property type="entry name" value="Flavin_mOase-like"/>
</dbReference>
<comment type="caution">
    <text evidence="13">The sequence shown here is derived from an EMBL/GenBank/DDBJ whole genome shotgun (WGS) entry which is preliminary data.</text>
</comment>
<keyword evidence="5" id="KW-0812">Transmembrane</keyword>
<keyword evidence="8" id="KW-0521">NADP</keyword>
<dbReference type="SUPFAM" id="SSF51905">
    <property type="entry name" value="FAD/NAD(P)-binding domain"/>
    <property type="match status" value="2"/>
</dbReference>
<evidence type="ECO:0000256" key="9">
    <source>
        <dbReference type="ARBA" id="ARBA00022989"/>
    </source>
</evidence>
<dbReference type="GO" id="GO:0050660">
    <property type="term" value="F:flavin adenine dinucleotide binding"/>
    <property type="evidence" value="ECO:0007669"/>
    <property type="project" value="InterPro"/>
</dbReference>
<gene>
    <name evidence="13" type="ORF">Lbru_1367</name>
</gene>
<dbReference type="Proteomes" id="UP000054742">
    <property type="component" value="Unassembled WGS sequence"/>
</dbReference>
<evidence type="ECO:0000256" key="7">
    <source>
        <dbReference type="ARBA" id="ARBA00022827"/>
    </source>
</evidence>
<keyword evidence="4" id="KW-0285">Flavoprotein</keyword>
<dbReference type="STRING" id="29422.Lbru_1367"/>
<organism evidence="13 14">
    <name type="scientific">Legionella brunensis</name>
    <dbReference type="NCBI Taxonomy" id="29422"/>
    <lineage>
        <taxon>Bacteria</taxon>
        <taxon>Pseudomonadati</taxon>
        <taxon>Pseudomonadota</taxon>
        <taxon>Gammaproteobacteria</taxon>
        <taxon>Legionellales</taxon>
        <taxon>Legionellaceae</taxon>
        <taxon>Legionella</taxon>
    </lineage>
</organism>
<evidence type="ECO:0000256" key="3">
    <source>
        <dbReference type="ARBA" id="ARBA00009183"/>
    </source>
</evidence>
<keyword evidence="11" id="KW-0503">Monooxygenase</keyword>
<dbReference type="EMBL" id="LNXV01000009">
    <property type="protein sequence ID" value="KTC84499.1"/>
    <property type="molecule type" value="Genomic_DNA"/>
</dbReference>
<dbReference type="PANTHER" id="PTHR23023">
    <property type="entry name" value="DIMETHYLANILINE MONOOXYGENASE"/>
    <property type="match status" value="1"/>
</dbReference>
<evidence type="ECO:0000313" key="13">
    <source>
        <dbReference type="EMBL" id="KTC84499.1"/>
    </source>
</evidence>
<dbReference type="Gene3D" id="3.50.50.60">
    <property type="entry name" value="FAD/NAD(P)-binding domain"/>
    <property type="match status" value="1"/>
</dbReference>
<evidence type="ECO:0000256" key="8">
    <source>
        <dbReference type="ARBA" id="ARBA00022857"/>
    </source>
</evidence>
<dbReference type="RefSeq" id="WP_058441449.1">
    <property type="nucleotide sequence ID" value="NZ_CAAAHU010000023.1"/>
</dbReference>
<evidence type="ECO:0000256" key="4">
    <source>
        <dbReference type="ARBA" id="ARBA00022630"/>
    </source>
</evidence>
<evidence type="ECO:0000256" key="10">
    <source>
        <dbReference type="ARBA" id="ARBA00023002"/>
    </source>
</evidence>